<evidence type="ECO:0000313" key="2">
    <source>
        <dbReference type="Proteomes" id="UP000821865"/>
    </source>
</evidence>
<comment type="caution">
    <text evidence="1">The sequence shown here is derived from an EMBL/GenBank/DDBJ whole genome shotgun (WGS) entry which is preliminary data.</text>
</comment>
<sequence length="328" mass="38442">MSEVRKTRKVPFHSMIDGVPRCPFTTAERIRRAVAFVPEKGDLLQISYPKSGTHWVQYITQLILREGEYARTYAEFIGAAVFLDYYDVRWESRLAEGTLRLFMTHIPLRRDKFNPEAKYIYVARNPWDVCVSFYHHVKSLSCFRFEDGSFDDFFEVFIRGDFGYGDYFEHVLSAYLLRNEPNVLFLTYEELKRDTAATVLRMASFFGERYVRLLQDDSEKGRKRLELVLERAKPENMKAAMDLDLTKSGRAEVDARMKELNLSFNAALVGDETRFNFVRKAKVGAWKEYFNRDQLRRFEDTIVEKTKGSGVMELWADIRREALLLAQG</sequence>
<dbReference type="EMBL" id="CM023472">
    <property type="protein sequence ID" value="KAH7960005.1"/>
    <property type="molecule type" value="Genomic_DNA"/>
</dbReference>
<dbReference type="Proteomes" id="UP000821865">
    <property type="component" value="Chromosome 3"/>
</dbReference>
<proteinExistence type="predicted"/>
<gene>
    <name evidence="1" type="ORF">HPB49_016100</name>
</gene>
<protein>
    <submittedName>
        <fullName evidence="1">Uncharacterized protein</fullName>
    </submittedName>
</protein>
<keyword evidence="2" id="KW-1185">Reference proteome</keyword>
<name>A0ACB8D6K5_DERSI</name>
<reference evidence="1" key="1">
    <citation type="submission" date="2020-05" db="EMBL/GenBank/DDBJ databases">
        <title>Large-scale comparative analyses of tick genomes elucidate their genetic diversity and vector capacities.</title>
        <authorList>
            <person name="Jia N."/>
            <person name="Wang J."/>
            <person name="Shi W."/>
            <person name="Du L."/>
            <person name="Sun Y."/>
            <person name="Zhan W."/>
            <person name="Jiang J."/>
            <person name="Wang Q."/>
            <person name="Zhang B."/>
            <person name="Ji P."/>
            <person name="Sakyi L.B."/>
            <person name="Cui X."/>
            <person name="Yuan T."/>
            <person name="Jiang B."/>
            <person name="Yang W."/>
            <person name="Lam T.T.-Y."/>
            <person name="Chang Q."/>
            <person name="Ding S."/>
            <person name="Wang X."/>
            <person name="Zhu J."/>
            <person name="Ruan X."/>
            <person name="Zhao L."/>
            <person name="Wei J."/>
            <person name="Que T."/>
            <person name="Du C."/>
            <person name="Cheng J."/>
            <person name="Dai P."/>
            <person name="Han X."/>
            <person name="Huang E."/>
            <person name="Gao Y."/>
            <person name="Liu J."/>
            <person name="Shao H."/>
            <person name="Ye R."/>
            <person name="Li L."/>
            <person name="Wei W."/>
            <person name="Wang X."/>
            <person name="Wang C."/>
            <person name="Yang T."/>
            <person name="Huo Q."/>
            <person name="Li W."/>
            <person name="Guo W."/>
            <person name="Chen H."/>
            <person name="Zhou L."/>
            <person name="Ni X."/>
            <person name="Tian J."/>
            <person name="Zhou Y."/>
            <person name="Sheng Y."/>
            <person name="Liu T."/>
            <person name="Pan Y."/>
            <person name="Xia L."/>
            <person name="Li J."/>
            <person name="Zhao F."/>
            <person name="Cao W."/>
        </authorList>
    </citation>
    <scope>NUCLEOTIDE SEQUENCE</scope>
    <source>
        <strain evidence="1">Dsil-2018</strain>
    </source>
</reference>
<evidence type="ECO:0000313" key="1">
    <source>
        <dbReference type="EMBL" id="KAH7960005.1"/>
    </source>
</evidence>
<accession>A0ACB8D6K5</accession>
<organism evidence="1 2">
    <name type="scientific">Dermacentor silvarum</name>
    <name type="common">Tick</name>
    <dbReference type="NCBI Taxonomy" id="543639"/>
    <lineage>
        <taxon>Eukaryota</taxon>
        <taxon>Metazoa</taxon>
        <taxon>Ecdysozoa</taxon>
        <taxon>Arthropoda</taxon>
        <taxon>Chelicerata</taxon>
        <taxon>Arachnida</taxon>
        <taxon>Acari</taxon>
        <taxon>Parasitiformes</taxon>
        <taxon>Ixodida</taxon>
        <taxon>Ixodoidea</taxon>
        <taxon>Ixodidae</taxon>
        <taxon>Rhipicephalinae</taxon>
        <taxon>Dermacentor</taxon>
    </lineage>
</organism>